<name>A0A3D8I3A6_9HELI</name>
<organism evidence="1 2">
    <name type="scientific">Helicobacter didelphidarum</name>
    <dbReference type="NCBI Taxonomy" id="2040648"/>
    <lineage>
        <taxon>Bacteria</taxon>
        <taxon>Pseudomonadati</taxon>
        <taxon>Campylobacterota</taxon>
        <taxon>Epsilonproteobacteria</taxon>
        <taxon>Campylobacterales</taxon>
        <taxon>Helicobacteraceae</taxon>
        <taxon>Helicobacter</taxon>
    </lineage>
</organism>
<accession>A0A3D8I3A6</accession>
<evidence type="ECO:0000313" key="2">
    <source>
        <dbReference type="Proteomes" id="UP000256379"/>
    </source>
</evidence>
<keyword evidence="2" id="KW-1185">Reference proteome</keyword>
<dbReference type="AlphaFoldDB" id="A0A3D8I3A6"/>
<dbReference type="RefSeq" id="WP_407918857.1">
    <property type="nucleotide sequence ID" value="NZ_NXLQ01000123.1"/>
</dbReference>
<reference evidence="1 2" key="1">
    <citation type="submission" date="2018-04" db="EMBL/GenBank/DDBJ databases">
        <title>Novel Campyloabacter and Helicobacter Species and Strains.</title>
        <authorList>
            <person name="Mannion A.J."/>
            <person name="Shen Z."/>
            <person name="Fox J.G."/>
        </authorList>
    </citation>
    <scope>NUCLEOTIDE SEQUENCE [LARGE SCALE GENOMIC DNA]</scope>
    <source>
        <strain evidence="1 2">MIT 17-337</strain>
    </source>
</reference>
<dbReference type="EMBL" id="NXLQ01000123">
    <property type="protein sequence ID" value="RDU59597.1"/>
    <property type="molecule type" value="Genomic_DNA"/>
</dbReference>
<gene>
    <name evidence="1" type="ORF">CQA53_11335</name>
</gene>
<dbReference type="Proteomes" id="UP000256379">
    <property type="component" value="Unassembled WGS sequence"/>
</dbReference>
<sequence>NAPLFMDNDTFLTYPIPIHSRMIVYNFAYGLFGGSLDTGGLEVAPNILLYAALQKLTATGKIANQSALTRHGVVKQILAFIIPDELRGGLEDKDFYQAILTREISANTLKLEYRLDNHNARLKKDNINIDEIIQSYNLNEKQCKKQSIAFDSKKNIIVDSYNICIDYLANILDNKPKPTDTRKFVESLRNIAKNNILAIYEGVAETNNAPKIFGRIATTIIQNDGLHLG</sequence>
<feature type="non-terminal residue" evidence="1">
    <location>
        <position position="1"/>
    </location>
</feature>
<protein>
    <submittedName>
        <fullName evidence="1">Uncharacterized protein</fullName>
    </submittedName>
</protein>
<comment type="caution">
    <text evidence="1">The sequence shown here is derived from an EMBL/GenBank/DDBJ whole genome shotgun (WGS) entry which is preliminary data.</text>
</comment>
<evidence type="ECO:0000313" key="1">
    <source>
        <dbReference type="EMBL" id="RDU59597.1"/>
    </source>
</evidence>
<proteinExistence type="predicted"/>